<dbReference type="GO" id="GO:0016787">
    <property type="term" value="F:hydrolase activity"/>
    <property type="evidence" value="ECO:0007669"/>
    <property type="project" value="UniProtKB-KW"/>
</dbReference>
<reference evidence="1 2" key="2">
    <citation type="journal article" date="2003" name="Infect. Immun.">
        <title>Characterization and pathogenic significance of Vibrio vulnificus antigens preferentially expressed in septicemic patients.</title>
        <authorList>
            <person name="Kim Y.R."/>
            <person name="Lee S.E."/>
            <person name="Kim C.M."/>
            <person name="Kim S.Y."/>
            <person name="Shin E.K."/>
            <person name="Shin D.H."/>
            <person name="Chung S.S."/>
            <person name="Choy H.E."/>
            <person name="Progulske-Fox A."/>
            <person name="Hillman J.D."/>
            <person name="Handfield M."/>
            <person name="Rhee J.H."/>
        </authorList>
    </citation>
    <scope>NUCLEOTIDE SEQUENCE [LARGE SCALE GENOMIC DNA]</scope>
    <source>
        <strain evidence="1 2">CMCP6</strain>
    </source>
</reference>
<dbReference type="Proteomes" id="UP000002275">
    <property type="component" value="Chromosome II"/>
</dbReference>
<reference evidence="2" key="1">
    <citation type="submission" date="2002-12" db="EMBL/GenBank/DDBJ databases">
        <title>Complete genome sequence of Vibrio vulnificus CMCP6.</title>
        <authorList>
            <person name="Rhee J.H."/>
            <person name="Kim S.Y."/>
            <person name="Chung S.S."/>
            <person name="Kim J.J."/>
            <person name="Moon Y.H."/>
            <person name="Jeong H."/>
            <person name="Choy H.E."/>
        </authorList>
    </citation>
    <scope>NUCLEOTIDE SEQUENCE [LARGE SCALE GENOMIC DNA]</scope>
    <source>
        <strain evidence="2">CMCP6</strain>
    </source>
</reference>
<gene>
    <name evidence="1" type="ordered locus">VV2_0684</name>
</gene>
<keyword evidence="1" id="KW-0378">Hydrolase</keyword>
<protein>
    <submittedName>
        <fullName evidence="1">Predicted esterase of the alpha/beta hydrolase fold family</fullName>
    </submittedName>
</protein>
<dbReference type="InterPro" id="IPR010662">
    <property type="entry name" value="RBBP9/YdeN"/>
</dbReference>
<evidence type="ECO:0000313" key="2">
    <source>
        <dbReference type="Proteomes" id="UP000002275"/>
    </source>
</evidence>
<dbReference type="Pfam" id="PF06821">
    <property type="entry name" value="Ser_hydrolase"/>
    <property type="match status" value="1"/>
</dbReference>
<accession>A0A3Q0KYL9</accession>
<dbReference type="KEGG" id="vvu:VV2_0684"/>
<reference evidence="1 2" key="3">
    <citation type="journal article" date="2011" name="Mol. Syst. Biol.">
        <title>Integrative genome-scale metabolic analysis of Vibrio vulnificus for drug targeting and discovery.</title>
        <authorList>
            <person name="Kim H.U."/>
            <person name="Kim S.Y."/>
            <person name="Jeong H."/>
            <person name="Kim T.Y."/>
            <person name="Kim J.J."/>
            <person name="Choy H.E."/>
            <person name="Yi K.Y."/>
            <person name="Rhee J.H."/>
            <person name="Lee S.Y."/>
        </authorList>
    </citation>
    <scope>NUCLEOTIDE SEQUENCE [LARGE SCALE GENOMIC DNA]</scope>
    <source>
        <strain evidence="1 2">CMCP6</strain>
    </source>
</reference>
<proteinExistence type="predicted"/>
<dbReference type="AlphaFoldDB" id="A0A3Q0KYL9"/>
<dbReference type="Gene3D" id="3.40.50.1820">
    <property type="entry name" value="alpha/beta hydrolase"/>
    <property type="match status" value="1"/>
</dbReference>
<dbReference type="SUPFAM" id="SSF53474">
    <property type="entry name" value="alpha/beta-Hydrolases"/>
    <property type="match status" value="1"/>
</dbReference>
<dbReference type="InterPro" id="IPR029058">
    <property type="entry name" value="AB_hydrolase_fold"/>
</dbReference>
<evidence type="ECO:0000313" key="1">
    <source>
        <dbReference type="EMBL" id="AAO07622.1"/>
    </source>
</evidence>
<dbReference type="ESTHER" id="vibvu-VV20684">
    <property type="family name" value="Hydrolase_RBBP9_YdeN"/>
</dbReference>
<dbReference type="EMBL" id="AE016796">
    <property type="protein sequence ID" value="AAO07622.1"/>
    <property type="molecule type" value="Genomic_DNA"/>
</dbReference>
<sequence length="193" mass="21561">MEMTMKGNILIVPGYKGNPRGHWQTWIEKQYPNAQRLKAIDYHQPALFNWSTHISEYLAQQTHPVTIVAHSFGCLAAVLAIKQQRHMVNTALLVAPASPLRFTEDGHINDFPTSPTISAALPDKPLGITGLIVASQNDPWMDYKDAHELSLKWGMLFHNAGYAGHINIESGHGPYPKVKVLLDSLIYITQADR</sequence>
<organism evidence="1 2">
    <name type="scientific">Vibrio vulnificus (strain CMCP6)</name>
    <dbReference type="NCBI Taxonomy" id="216895"/>
    <lineage>
        <taxon>Bacteria</taxon>
        <taxon>Pseudomonadati</taxon>
        <taxon>Pseudomonadota</taxon>
        <taxon>Gammaproteobacteria</taxon>
        <taxon>Vibrionales</taxon>
        <taxon>Vibrionaceae</taxon>
        <taxon>Vibrio</taxon>
    </lineage>
</organism>
<name>A0A3Q0KYL9_VIBVU</name>